<proteinExistence type="predicted"/>
<reference evidence="1 2" key="1">
    <citation type="journal article" date="2019" name="Nat. Ecol. Evol.">
        <title>Megaphylogeny resolves global patterns of mushroom evolution.</title>
        <authorList>
            <person name="Varga T."/>
            <person name="Krizsan K."/>
            <person name="Foldi C."/>
            <person name="Dima B."/>
            <person name="Sanchez-Garcia M."/>
            <person name="Sanchez-Ramirez S."/>
            <person name="Szollosi G.J."/>
            <person name="Szarkandi J.G."/>
            <person name="Papp V."/>
            <person name="Albert L."/>
            <person name="Andreopoulos W."/>
            <person name="Angelini C."/>
            <person name="Antonin V."/>
            <person name="Barry K.W."/>
            <person name="Bougher N.L."/>
            <person name="Buchanan P."/>
            <person name="Buyck B."/>
            <person name="Bense V."/>
            <person name="Catcheside P."/>
            <person name="Chovatia M."/>
            <person name="Cooper J."/>
            <person name="Damon W."/>
            <person name="Desjardin D."/>
            <person name="Finy P."/>
            <person name="Geml J."/>
            <person name="Haridas S."/>
            <person name="Hughes K."/>
            <person name="Justo A."/>
            <person name="Karasinski D."/>
            <person name="Kautmanova I."/>
            <person name="Kiss B."/>
            <person name="Kocsube S."/>
            <person name="Kotiranta H."/>
            <person name="LaButti K.M."/>
            <person name="Lechner B.E."/>
            <person name="Liimatainen K."/>
            <person name="Lipzen A."/>
            <person name="Lukacs Z."/>
            <person name="Mihaltcheva S."/>
            <person name="Morgado L.N."/>
            <person name="Niskanen T."/>
            <person name="Noordeloos M.E."/>
            <person name="Ohm R.A."/>
            <person name="Ortiz-Santana B."/>
            <person name="Ovrebo C."/>
            <person name="Racz N."/>
            <person name="Riley R."/>
            <person name="Savchenko A."/>
            <person name="Shiryaev A."/>
            <person name="Soop K."/>
            <person name="Spirin V."/>
            <person name="Szebenyi C."/>
            <person name="Tomsovsky M."/>
            <person name="Tulloss R.E."/>
            <person name="Uehling J."/>
            <person name="Grigoriev I.V."/>
            <person name="Vagvolgyi C."/>
            <person name="Papp T."/>
            <person name="Martin F.M."/>
            <person name="Miettinen O."/>
            <person name="Hibbett D.S."/>
            <person name="Nagy L.G."/>
        </authorList>
    </citation>
    <scope>NUCLEOTIDE SEQUENCE [LARGE SCALE GENOMIC DNA]</scope>
    <source>
        <strain evidence="1 2">FP101781</strain>
    </source>
</reference>
<dbReference type="EMBL" id="QPFP01000029">
    <property type="protein sequence ID" value="TEB28969.1"/>
    <property type="molecule type" value="Genomic_DNA"/>
</dbReference>
<evidence type="ECO:0008006" key="3">
    <source>
        <dbReference type="Google" id="ProtNLM"/>
    </source>
</evidence>
<sequence length="308" mass="35498">MDPTEIQVTLSDFPRELVYHILDEGARMYPKLAYTLCLVSRWTRAISLPHLYSGATLKTVSQSTKFSTCLKESFTLKENPHIFDPKDHLRGVWIGPASSRVVEIFRLADHLTSLALSVDNLEWLINGSVRLPVQRRMLPPRSFKMKPNLRLLVFNEEHHDWRWTFEPGTLAPETDDSPLFSKVTHIQLSEYLHHEDTELELAHWANLSHLAIPYRPGALDYPTNVYQTFLDSESVVSTLVLVVYTDILPAGGQERVMEEIRVFGSSHPGRVEYAVCKRQDLQKDWEYEQRGGASIWDRAQPAFEPKRM</sequence>
<protein>
    <recommendedName>
        <fullName evidence="3">F-box domain-containing protein</fullName>
    </recommendedName>
</protein>
<dbReference type="AlphaFoldDB" id="A0A4Y7T5X8"/>
<evidence type="ECO:0000313" key="1">
    <source>
        <dbReference type="EMBL" id="TEB28969.1"/>
    </source>
</evidence>
<dbReference type="OrthoDB" id="2795673at2759"/>
<dbReference type="Proteomes" id="UP000298030">
    <property type="component" value="Unassembled WGS sequence"/>
</dbReference>
<comment type="caution">
    <text evidence="1">The sequence shown here is derived from an EMBL/GenBank/DDBJ whole genome shotgun (WGS) entry which is preliminary data.</text>
</comment>
<dbReference type="STRING" id="71717.A0A4Y7T5X8"/>
<keyword evidence="2" id="KW-1185">Reference proteome</keyword>
<accession>A0A4Y7T5X8</accession>
<evidence type="ECO:0000313" key="2">
    <source>
        <dbReference type="Proteomes" id="UP000298030"/>
    </source>
</evidence>
<name>A0A4Y7T5X8_COPMI</name>
<gene>
    <name evidence="1" type="ORF">FA13DRAFT_1735091</name>
</gene>
<organism evidence="1 2">
    <name type="scientific">Coprinellus micaceus</name>
    <name type="common">Glistening ink-cap mushroom</name>
    <name type="synonym">Coprinus micaceus</name>
    <dbReference type="NCBI Taxonomy" id="71717"/>
    <lineage>
        <taxon>Eukaryota</taxon>
        <taxon>Fungi</taxon>
        <taxon>Dikarya</taxon>
        <taxon>Basidiomycota</taxon>
        <taxon>Agaricomycotina</taxon>
        <taxon>Agaricomycetes</taxon>
        <taxon>Agaricomycetidae</taxon>
        <taxon>Agaricales</taxon>
        <taxon>Agaricineae</taxon>
        <taxon>Psathyrellaceae</taxon>
        <taxon>Coprinellus</taxon>
    </lineage>
</organism>